<evidence type="ECO:0000313" key="4">
    <source>
        <dbReference type="Proteomes" id="UP000614601"/>
    </source>
</evidence>
<feature type="compositionally biased region" description="Polar residues" evidence="2">
    <location>
        <begin position="339"/>
        <end position="353"/>
    </location>
</feature>
<keyword evidence="1" id="KW-0175">Coiled coil</keyword>
<name>A0A811LU27_9BILA</name>
<dbReference type="OrthoDB" id="5908092at2759"/>
<feature type="compositionally biased region" description="Polar residues" evidence="2">
    <location>
        <begin position="97"/>
        <end position="112"/>
    </location>
</feature>
<dbReference type="Proteomes" id="UP000783686">
    <property type="component" value="Unassembled WGS sequence"/>
</dbReference>
<evidence type="ECO:0008006" key="5">
    <source>
        <dbReference type="Google" id="ProtNLM"/>
    </source>
</evidence>
<feature type="region of interest" description="Disordered" evidence="2">
    <location>
        <begin position="328"/>
        <end position="369"/>
    </location>
</feature>
<proteinExistence type="predicted"/>
<keyword evidence="4" id="KW-1185">Reference proteome</keyword>
<organism evidence="3 4">
    <name type="scientific">Bursaphelenchus okinawaensis</name>
    <dbReference type="NCBI Taxonomy" id="465554"/>
    <lineage>
        <taxon>Eukaryota</taxon>
        <taxon>Metazoa</taxon>
        <taxon>Ecdysozoa</taxon>
        <taxon>Nematoda</taxon>
        <taxon>Chromadorea</taxon>
        <taxon>Rhabditida</taxon>
        <taxon>Tylenchina</taxon>
        <taxon>Tylenchomorpha</taxon>
        <taxon>Aphelenchoidea</taxon>
        <taxon>Aphelenchoididae</taxon>
        <taxon>Bursaphelenchus</taxon>
    </lineage>
</organism>
<reference evidence="3" key="1">
    <citation type="submission" date="2020-09" db="EMBL/GenBank/DDBJ databases">
        <authorList>
            <person name="Kikuchi T."/>
        </authorList>
    </citation>
    <scope>NUCLEOTIDE SEQUENCE</scope>
    <source>
        <strain evidence="3">SH1</strain>
    </source>
</reference>
<dbReference type="Proteomes" id="UP000614601">
    <property type="component" value="Unassembled WGS sequence"/>
</dbReference>
<dbReference type="AlphaFoldDB" id="A0A811LU27"/>
<accession>A0A811LU27</accession>
<feature type="region of interest" description="Disordered" evidence="2">
    <location>
        <begin position="75"/>
        <end position="112"/>
    </location>
</feature>
<protein>
    <recommendedName>
        <fullName evidence="5">Retrotransposon gag domain-containing protein</fullName>
    </recommendedName>
</protein>
<comment type="caution">
    <text evidence="3">The sequence shown here is derived from an EMBL/GenBank/DDBJ whole genome shotgun (WGS) entry which is preliminary data.</text>
</comment>
<gene>
    <name evidence="3" type="ORF">BOKJ2_LOCUS14348</name>
</gene>
<dbReference type="EMBL" id="CAJFDH010000006">
    <property type="protein sequence ID" value="CAD5230851.1"/>
    <property type="molecule type" value="Genomic_DNA"/>
</dbReference>
<evidence type="ECO:0000256" key="1">
    <source>
        <dbReference type="SAM" id="Coils"/>
    </source>
</evidence>
<dbReference type="EMBL" id="CAJFCW020000006">
    <property type="protein sequence ID" value="CAG9128059.1"/>
    <property type="molecule type" value="Genomic_DNA"/>
</dbReference>
<evidence type="ECO:0000256" key="2">
    <source>
        <dbReference type="SAM" id="MobiDB-lite"/>
    </source>
</evidence>
<evidence type="ECO:0000313" key="3">
    <source>
        <dbReference type="EMBL" id="CAD5230851.1"/>
    </source>
</evidence>
<sequence length="369" mass="41808">MAESPSLNGDNNPFDMQFLAKMLSEMKAQNDNLASTLKVEAEKSEKQITDLKKQILDMKTHTESQMKVLNEKVTCSGDKAETEQNGTATPSKEKVNSEATNSGGVGTENQSTPTFRLTDTERVVFQSPKSVFEDNSQSSASVPINDVSSFIVLQSQIPKITGDDKTDVLESFFSAYRTSTLHFSELLKKNLVETKLTGDAKVCYRTIQTDYPLLDTDNCVKLLEKELLQSKFDPDKAMADFQRPYYRKHDLHIRDYARRIKMLACRALIGYPKELREREMIAKFLGGLNCEQAHIALSSQQTLNPDYDSMVRVACKVYDGLQTRSQVKKQNDIYRQNRKYGNNTNSEQQNKVYPQNFGKLPQGFQKPGM</sequence>
<feature type="coiled-coil region" evidence="1">
    <location>
        <begin position="34"/>
        <end position="61"/>
    </location>
</feature>